<dbReference type="InParanoid" id="A0A024GIT3"/>
<keyword evidence="2" id="KW-1185">Reference proteome</keyword>
<dbReference type="EMBL" id="CAIX01000125">
    <property type="protein sequence ID" value="CCI46402.1"/>
    <property type="molecule type" value="Genomic_DNA"/>
</dbReference>
<accession>A0A024GIT3</accession>
<organism evidence="1 2">
    <name type="scientific">Albugo candida</name>
    <dbReference type="NCBI Taxonomy" id="65357"/>
    <lineage>
        <taxon>Eukaryota</taxon>
        <taxon>Sar</taxon>
        <taxon>Stramenopiles</taxon>
        <taxon>Oomycota</taxon>
        <taxon>Peronosporomycetes</taxon>
        <taxon>Albuginales</taxon>
        <taxon>Albuginaceae</taxon>
        <taxon>Albugo</taxon>
    </lineage>
</organism>
<reference evidence="1 2" key="1">
    <citation type="submission" date="2012-05" db="EMBL/GenBank/DDBJ databases">
        <title>Recombination and specialization in a pathogen metapopulation.</title>
        <authorList>
            <person name="Gardiner A."/>
            <person name="Kemen E."/>
            <person name="Schultz-Larsen T."/>
            <person name="MacLean D."/>
            <person name="Van Oosterhout C."/>
            <person name="Jones J.D.G."/>
        </authorList>
    </citation>
    <scope>NUCLEOTIDE SEQUENCE [LARGE SCALE GENOMIC DNA]</scope>
    <source>
        <strain evidence="1 2">Ac Nc2</strain>
    </source>
</reference>
<evidence type="ECO:0000313" key="2">
    <source>
        <dbReference type="Proteomes" id="UP000053237"/>
    </source>
</evidence>
<sequence length="122" mass="13703">MSIAICTAAIQLFQVAVFKFSVHIAARPLLLGNFPAVRLIRCMEHHSTKGIRFGRCDQALDTRKDDISTVCSCHYLGNDDMGTSTVTGYFRSERLKNCKNLSKGKVTNREKDIQYKVSICDI</sequence>
<dbReference type="AlphaFoldDB" id="A0A024GIT3"/>
<gene>
    <name evidence="1" type="ORF">BN9_073310</name>
</gene>
<name>A0A024GIT3_9STRA</name>
<protein>
    <submittedName>
        <fullName evidence="1">Uncharacterized protein</fullName>
    </submittedName>
</protein>
<proteinExistence type="predicted"/>
<evidence type="ECO:0000313" key="1">
    <source>
        <dbReference type="EMBL" id="CCI46402.1"/>
    </source>
</evidence>
<dbReference type="Proteomes" id="UP000053237">
    <property type="component" value="Unassembled WGS sequence"/>
</dbReference>
<comment type="caution">
    <text evidence="1">The sequence shown here is derived from an EMBL/GenBank/DDBJ whole genome shotgun (WGS) entry which is preliminary data.</text>
</comment>